<dbReference type="AlphaFoldDB" id="A0A6B9FZL6"/>
<dbReference type="PANTHER" id="PTHR12419">
    <property type="entry name" value="OTU DOMAIN CONTAINING PROTEIN"/>
    <property type="match status" value="1"/>
</dbReference>
<reference evidence="2 3" key="1">
    <citation type="submission" date="2017-11" db="EMBL/GenBank/DDBJ databases">
        <title>Genome sequence of Pantoea cypripedii NE1.</title>
        <authorList>
            <person name="Nascimento F.X."/>
        </authorList>
    </citation>
    <scope>NUCLEOTIDE SEQUENCE [LARGE SCALE GENOMIC DNA]</scope>
    <source>
        <strain evidence="2 3">NE1</strain>
    </source>
</reference>
<feature type="domain" description="OTU" evidence="1">
    <location>
        <begin position="59"/>
        <end position="191"/>
    </location>
</feature>
<dbReference type="SUPFAM" id="SSF54001">
    <property type="entry name" value="Cysteine proteinases"/>
    <property type="match status" value="1"/>
</dbReference>
<dbReference type="InterPro" id="IPR003323">
    <property type="entry name" value="OTU_dom"/>
</dbReference>
<gene>
    <name evidence="2" type="ORF">CUN67_03820</name>
</gene>
<evidence type="ECO:0000259" key="1">
    <source>
        <dbReference type="PROSITE" id="PS50802"/>
    </source>
</evidence>
<dbReference type="EMBL" id="CP024768">
    <property type="protein sequence ID" value="QGY28113.1"/>
    <property type="molecule type" value="Genomic_DNA"/>
</dbReference>
<dbReference type="PROSITE" id="PS50802">
    <property type="entry name" value="OTU"/>
    <property type="match status" value="1"/>
</dbReference>
<accession>A0A6B9FZL6</accession>
<protein>
    <recommendedName>
        <fullName evidence="1">OTU domain-containing protein</fullName>
    </recommendedName>
</protein>
<organism evidence="2 3">
    <name type="scientific">Pantoea cypripedii</name>
    <name type="common">Pectobacterium cypripedii</name>
    <name type="synonym">Erwinia cypripedii</name>
    <dbReference type="NCBI Taxonomy" id="55209"/>
    <lineage>
        <taxon>Bacteria</taxon>
        <taxon>Pseudomonadati</taxon>
        <taxon>Pseudomonadota</taxon>
        <taxon>Gammaproteobacteria</taxon>
        <taxon>Enterobacterales</taxon>
        <taxon>Erwiniaceae</taxon>
        <taxon>Pantoea</taxon>
    </lineage>
</organism>
<dbReference type="CDD" id="cd22744">
    <property type="entry name" value="OTU"/>
    <property type="match status" value="1"/>
</dbReference>
<name>A0A6B9FZL6_PANCY</name>
<proteinExistence type="predicted"/>
<evidence type="ECO:0000313" key="2">
    <source>
        <dbReference type="EMBL" id="QGY28113.1"/>
    </source>
</evidence>
<dbReference type="Pfam" id="PF02338">
    <property type="entry name" value="OTU"/>
    <property type="match status" value="1"/>
</dbReference>
<dbReference type="GO" id="GO:0004843">
    <property type="term" value="F:cysteine-type deubiquitinase activity"/>
    <property type="evidence" value="ECO:0007669"/>
    <property type="project" value="TreeGrafter"/>
</dbReference>
<dbReference type="PANTHER" id="PTHR12419:SF11">
    <property type="entry name" value="OTU DOMAIN-CONTAINING PROTEIN DDB_G0284757"/>
    <property type="match status" value="1"/>
</dbReference>
<dbReference type="Proteomes" id="UP000502005">
    <property type="component" value="Chromosome"/>
</dbReference>
<evidence type="ECO:0000313" key="3">
    <source>
        <dbReference type="Proteomes" id="UP000502005"/>
    </source>
</evidence>
<dbReference type="InterPro" id="IPR038765">
    <property type="entry name" value="Papain-like_cys_pep_sf"/>
</dbReference>
<dbReference type="Gene3D" id="3.90.70.80">
    <property type="match status" value="1"/>
</dbReference>
<dbReference type="InterPro" id="IPR050704">
    <property type="entry name" value="Peptidase_C85-like"/>
</dbReference>
<dbReference type="GO" id="GO:0016579">
    <property type="term" value="P:protein deubiquitination"/>
    <property type="evidence" value="ECO:0007669"/>
    <property type="project" value="TreeGrafter"/>
</dbReference>
<sequence length="675" mass="77105">MDIATYGVADYLNVLLDIEDDQCGTHFQAGNTTNPEKVIYLRRSRPDGLEHYQLIESSGNIRNVMADGNCLFRAVAAGYYGNEQAWQDLRQQTANYINNNWEHYAAFVPKGDSVALKGETELPQKNPLENISLSSQYPILSEMILNHIAMALRRDLEACFDLSLSSGEKDMQKKRDRVSNAFSHFISCKSAKKISVVEEYINSWEISSLVKKDMINRLHDLSKNIDNLHIRTTLVPCARANEGDFDKWGVLFDAANQELAYVLWKAGPTQKQLSCYLALSEAATLVQAIHKRPVMLMNLLSAPGYYPLNLSFRKIRNSLVAEMINGMVYNFREVAGKIWQKIYQYNNMLSHLIHGDILGMRSEFYYTADFEYVAYQTREDIDEIIKERAKRLMIERYYKRVPIMTLYHNTIDNSPLVLNRSDINADTRKLIKLEDGEIREDVIKSILSANRGNRIKILFDNMFIAPLVVGDGFQITSVDLQGLPFGIRGLSIEEIDRLLIDNAEISDGQLRAIAIYSNRLLREITTTGELFPSVKWLLSFDGDTLLSFFVKYKNLPEDLGYAYFLVDKLQIIAQKLYGHKSFGEDIITLLENSLEFCHGEITTIDELAYLLTSPSNNKLRIISIADRINTGISDPENANEHYKAWRKFVISSIRDENSRGSLDERQQLHQQAATT</sequence>